<dbReference type="SUPFAM" id="SSF52540">
    <property type="entry name" value="P-loop containing nucleoside triphosphate hydrolases"/>
    <property type="match status" value="4"/>
</dbReference>
<dbReference type="GO" id="GO:0006355">
    <property type="term" value="P:regulation of DNA-templated transcription"/>
    <property type="evidence" value="ECO:0007669"/>
    <property type="project" value="UniProtKB-UniRule"/>
</dbReference>
<proteinExistence type="inferred from homology"/>
<dbReference type="EMBL" id="CP000251">
    <property type="protein sequence ID" value="ABC84095.1"/>
    <property type="molecule type" value="Genomic_DNA"/>
</dbReference>
<reference evidence="13 14" key="1">
    <citation type="submission" date="2006-01" db="EMBL/GenBank/DDBJ databases">
        <title>Complete sequence of Anaeromyxobacter dehalogenans 2CP-C.</title>
        <authorList>
            <consortium name="US DOE Joint Genome Institute"/>
            <person name="Copeland A."/>
            <person name="Lucas S."/>
            <person name="Lapidus A."/>
            <person name="Barry K."/>
            <person name="Detter J.C."/>
            <person name="Glavina T."/>
            <person name="Hammon N."/>
            <person name="Israni S."/>
            <person name="Pitluck S."/>
            <person name="Brettin T."/>
            <person name="Bruce D."/>
            <person name="Han C."/>
            <person name="Tapia R."/>
            <person name="Gilna P."/>
            <person name="Kiss H."/>
            <person name="Schmutz J."/>
            <person name="Larimer F."/>
            <person name="Land M."/>
            <person name="Kyrpides N."/>
            <person name="Anderson I."/>
            <person name="Sanford R.A."/>
            <person name="Ritalahti K.M."/>
            <person name="Thomas H.S."/>
            <person name="Kirby J.R."/>
            <person name="Zhulin I.B."/>
            <person name="Loeffler F.E."/>
            <person name="Richardson P."/>
        </authorList>
    </citation>
    <scope>NUCLEOTIDE SEQUENCE [LARGE SCALE GENOMIC DNA]</scope>
    <source>
        <strain evidence="13 14">2CP-C</strain>
    </source>
</reference>
<feature type="domain" description="Helicase ATP-binding" evidence="11">
    <location>
        <begin position="660"/>
        <end position="821"/>
    </location>
</feature>
<dbReference type="Gene3D" id="3.30.2060.10">
    <property type="entry name" value="Penicillin-binding protein 1b domain"/>
    <property type="match status" value="1"/>
</dbReference>
<dbReference type="PROSITE" id="PS51194">
    <property type="entry name" value="HELICASE_CTER"/>
    <property type="match status" value="1"/>
</dbReference>
<evidence type="ECO:0000256" key="10">
    <source>
        <dbReference type="SAM" id="MobiDB-lite"/>
    </source>
</evidence>
<dbReference type="Pfam" id="PF00271">
    <property type="entry name" value="Helicase_C"/>
    <property type="match status" value="1"/>
</dbReference>
<dbReference type="SUPFAM" id="SSF141259">
    <property type="entry name" value="CarD-like"/>
    <property type="match status" value="1"/>
</dbReference>
<dbReference type="Pfam" id="PF17757">
    <property type="entry name" value="UvrB_inter"/>
    <property type="match status" value="1"/>
</dbReference>
<dbReference type="Gene3D" id="3.40.50.300">
    <property type="entry name" value="P-loop containing nucleotide triphosphate hydrolases"/>
    <property type="match status" value="2"/>
</dbReference>
<dbReference type="InterPro" id="IPR003711">
    <property type="entry name" value="CarD-like/TRCF_RID"/>
</dbReference>
<comment type="similarity">
    <text evidence="9">In the N-terminal section; belongs to the UvrB family.</text>
</comment>
<dbReference type="CDD" id="cd17991">
    <property type="entry name" value="DEXHc_TRCF"/>
    <property type="match status" value="1"/>
</dbReference>
<dbReference type="STRING" id="290397.Adeh_4332"/>
<dbReference type="GO" id="GO:0003678">
    <property type="term" value="F:DNA helicase activity"/>
    <property type="evidence" value="ECO:0007669"/>
    <property type="project" value="TreeGrafter"/>
</dbReference>
<dbReference type="SMART" id="SM00982">
    <property type="entry name" value="TRCF"/>
    <property type="match status" value="1"/>
</dbReference>
<dbReference type="InterPro" id="IPR014001">
    <property type="entry name" value="Helicase_ATP-bd"/>
</dbReference>
<dbReference type="SUPFAM" id="SSF143517">
    <property type="entry name" value="TRCF domain-like"/>
    <property type="match status" value="1"/>
</dbReference>
<dbReference type="KEGG" id="ade:Adeh_4332"/>
<dbReference type="Pfam" id="PF03461">
    <property type="entry name" value="TRCF"/>
    <property type="match status" value="1"/>
</dbReference>
<feature type="region of interest" description="Disordered" evidence="10">
    <location>
        <begin position="1"/>
        <end position="22"/>
    </location>
</feature>
<keyword evidence="5" id="KW-0347">Helicase</keyword>
<dbReference type="GO" id="GO:0000716">
    <property type="term" value="P:transcription-coupled nucleotide-excision repair, DNA damage recognition"/>
    <property type="evidence" value="ECO:0007669"/>
    <property type="project" value="UniProtKB-UniRule"/>
</dbReference>
<evidence type="ECO:0000256" key="7">
    <source>
        <dbReference type="ARBA" id="ARBA00023125"/>
    </source>
</evidence>
<sequence length="1241" mass="134845">MPPAPSPAMTAATGETPGASARDRVRRALEEKRRADVTGLVGAARGLLVRDLLAPGPGRARSVLAVAADEEEADALARDLAFFLGEGAVLRVPADAVLPYDDLSPDRGVEMERLAALARLHLAPEQAKAVVVSARALARRTVPRRVFEAGSDLLGKGIEVDREALAAKLVLLGFARTPLVEDPGTFAVRGGIVDLWSPADPRPVRLEFFGDEIESCRAFDPSNQRSEGDVEEVLLCPSREALFTEEGKEAAKTAVREVAERVNRPTSRVREVLDAIDAGTPFFGLEALLPGFHPGGLGTLFDYLPPGTAVYVDGVAAVEDALAELDEALAREHAAALDREELVLPPAAHFLPGAEARARALALPTVVRHQVWLGTEEPIRVALEETAGIRAEIEGAHGEEGALAPLTRRLEDWRKRGIAAVVAAGTASASERLRRLLEDRRQHSRVHTGPPGAPRELYDPAVHVHVFAGEISAGFVDAAAGLAVVSDEEIFGRRVRKKARRAAEENAFAAAFRELNEGDLVVHVEHGIAKYLGLTKMQIRGVEGDFLVLAYDGADRLYLPVAKLRQVQKFTGASPETIRLDRLGGSSFALRKARVKEQLLKMAAELLDIYAARAAHPGFAYPEPDELFREFEAEFPWEETPDQAKAIEDVVRDMRKGRQGPAAAAPMDRLVCGDVGYGKTEVAMRAAMLAVLAKKQVAVLVPTTVLAAQHERTFRERFKGYPVRIEAVSRMRTADEVKRALKAAADGKVDILVGTHRLLAADVSFKDLGLVVVDEEQRFGVAHKERLKKLRKLVDVLTLTATPIPRTLHMSLAGVRDLSIIATPPEDRRAIRTFVMKFDPAAVKEAIETELKRGGQVFFVHNRVRSIHAMQRFLGELVPKARVGVAHGQMGEGKLEHVMTQFVDKELDVLLATSIIESGLDIPSANTIIVNRADHFGLAQLYQIRGRVGRSRERAYAYLLVPARRPVTKDAQKRLEVLQRFSELGAGFKIASHDLEIRGAGNLLGKDQSGQIEAVGFELYQELLDEAVRELKGEAPREEIDPDVQLPVPAFIPDPYMPDVHQRLFFYKRLAQASTDEDLDEVRAEMVDRCGDPPDEVDALFEVMAVKVRLRALRIRALETGPGRLVLTLGESAALDPFQLAKHVQASAGALRLTPDMKLVAQLGGPPAPKAVAARPAKGAAARQSPRQAAAQRRVAADAARRAQPPPAAAPSPAMQAASGRELLQAVREVLAGLARCARAE</sequence>
<dbReference type="InterPro" id="IPR011545">
    <property type="entry name" value="DEAD/DEAH_box_helicase_dom"/>
</dbReference>
<dbReference type="InterPro" id="IPR047112">
    <property type="entry name" value="RecG/Mfd"/>
</dbReference>
<dbReference type="PANTHER" id="PTHR47964:SF1">
    <property type="entry name" value="ATP-DEPENDENT DNA HELICASE HOMOLOG RECG, CHLOROPLASTIC"/>
    <property type="match status" value="1"/>
</dbReference>
<dbReference type="InterPro" id="IPR001650">
    <property type="entry name" value="Helicase_C-like"/>
</dbReference>
<dbReference type="SMART" id="SM00487">
    <property type="entry name" value="DEXDc"/>
    <property type="match status" value="1"/>
</dbReference>
<dbReference type="InterPro" id="IPR037235">
    <property type="entry name" value="TRCF-like_C_D7"/>
</dbReference>
<dbReference type="InterPro" id="IPR027417">
    <property type="entry name" value="P-loop_NTPase"/>
</dbReference>
<dbReference type="AlphaFoldDB" id="Q2IHN6"/>
<dbReference type="InterPro" id="IPR004576">
    <property type="entry name" value="Mfd"/>
</dbReference>
<evidence type="ECO:0000313" key="13">
    <source>
        <dbReference type="EMBL" id="ABC84095.1"/>
    </source>
</evidence>
<evidence type="ECO:0000256" key="3">
    <source>
        <dbReference type="ARBA" id="ARBA00022763"/>
    </source>
</evidence>
<evidence type="ECO:0000256" key="4">
    <source>
        <dbReference type="ARBA" id="ARBA00022801"/>
    </source>
</evidence>
<accession>Q2IHN6</accession>
<dbReference type="eggNOG" id="COG1197">
    <property type="taxonomic scope" value="Bacteria"/>
</dbReference>
<feature type="domain" description="Helicase C-terminal" evidence="12">
    <location>
        <begin position="842"/>
        <end position="996"/>
    </location>
</feature>
<dbReference type="NCBIfam" id="TIGR00580">
    <property type="entry name" value="mfd"/>
    <property type="match status" value="1"/>
</dbReference>
<dbReference type="Pfam" id="PF02559">
    <property type="entry name" value="CarD_TRCF_RID"/>
    <property type="match status" value="1"/>
</dbReference>
<organism evidence="13 14">
    <name type="scientific">Anaeromyxobacter dehalogenans (strain 2CP-C)</name>
    <dbReference type="NCBI Taxonomy" id="290397"/>
    <lineage>
        <taxon>Bacteria</taxon>
        <taxon>Pseudomonadati</taxon>
        <taxon>Myxococcota</taxon>
        <taxon>Myxococcia</taxon>
        <taxon>Myxococcales</taxon>
        <taxon>Cystobacterineae</taxon>
        <taxon>Anaeromyxobacteraceae</taxon>
        <taxon>Anaeromyxobacter</taxon>
    </lineage>
</organism>
<comment type="subcellular location">
    <subcellularLocation>
        <location evidence="9">Cytoplasm</location>
    </subcellularLocation>
</comment>
<keyword evidence="8 9" id="KW-0234">DNA repair</keyword>
<dbReference type="PANTHER" id="PTHR47964">
    <property type="entry name" value="ATP-DEPENDENT DNA HELICASE HOMOLOG RECG, CHLOROPLASTIC"/>
    <property type="match status" value="1"/>
</dbReference>
<dbReference type="HOGENOM" id="CLU_005122_1_3_7"/>
<dbReference type="GO" id="GO:0016787">
    <property type="term" value="F:hydrolase activity"/>
    <property type="evidence" value="ECO:0007669"/>
    <property type="project" value="UniProtKB-KW"/>
</dbReference>
<dbReference type="InterPro" id="IPR036101">
    <property type="entry name" value="CarD-like/TRCF_RID_sf"/>
</dbReference>
<dbReference type="InterPro" id="IPR041471">
    <property type="entry name" value="UvrB_inter"/>
</dbReference>
<dbReference type="Gene3D" id="2.40.10.170">
    <property type="match status" value="1"/>
</dbReference>
<evidence type="ECO:0000256" key="6">
    <source>
        <dbReference type="ARBA" id="ARBA00022840"/>
    </source>
</evidence>
<evidence type="ECO:0000313" key="14">
    <source>
        <dbReference type="Proteomes" id="UP000001935"/>
    </source>
</evidence>
<feature type="region of interest" description="Disordered" evidence="10">
    <location>
        <begin position="1193"/>
        <end position="1219"/>
    </location>
</feature>
<dbReference type="HAMAP" id="MF_00969">
    <property type="entry name" value="TRCF"/>
    <property type="match status" value="1"/>
</dbReference>
<evidence type="ECO:0000259" key="12">
    <source>
        <dbReference type="PROSITE" id="PS51194"/>
    </source>
</evidence>
<dbReference type="InterPro" id="IPR005118">
    <property type="entry name" value="TRCF_C"/>
</dbReference>
<protein>
    <recommendedName>
        <fullName evidence="9">Transcription-repair-coupling factor</fullName>
        <shortName evidence="9">TRCF</shortName>
        <ecNumber evidence="9">3.6.4.-</ecNumber>
    </recommendedName>
</protein>
<keyword evidence="2 9" id="KW-0547">Nucleotide-binding</keyword>
<keyword evidence="3 9" id="KW-0227">DNA damage</keyword>
<evidence type="ECO:0000256" key="5">
    <source>
        <dbReference type="ARBA" id="ARBA00022806"/>
    </source>
</evidence>
<dbReference type="GO" id="GO:0003684">
    <property type="term" value="F:damaged DNA binding"/>
    <property type="evidence" value="ECO:0007669"/>
    <property type="project" value="InterPro"/>
</dbReference>
<evidence type="ECO:0000256" key="1">
    <source>
        <dbReference type="ARBA" id="ARBA00022490"/>
    </source>
</evidence>
<evidence type="ECO:0000256" key="2">
    <source>
        <dbReference type="ARBA" id="ARBA00022741"/>
    </source>
</evidence>
<dbReference type="SMART" id="SM00490">
    <property type="entry name" value="HELICc"/>
    <property type="match status" value="1"/>
</dbReference>
<dbReference type="PROSITE" id="PS51192">
    <property type="entry name" value="HELICASE_ATP_BIND_1"/>
    <property type="match status" value="1"/>
</dbReference>
<keyword evidence="7 9" id="KW-0238">DNA-binding</keyword>
<dbReference type="GO" id="GO:0005737">
    <property type="term" value="C:cytoplasm"/>
    <property type="evidence" value="ECO:0007669"/>
    <property type="project" value="UniProtKB-SubCell"/>
</dbReference>
<evidence type="ECO:0000256" key="9">
    <source>
        <dbReference type="HAMAP-Rule" id="MF_00969"/>
    </source>
</evidence>
<evidence type="ECO:0000259" key="11">
    <source>
        <dbReference type="PROSITE" id="PS51192"/>
    </source>
</evidence>
<dbReference type="Proteomes" id="UP000001935">
    <property type="component" value="Chromosome"/>
</dbReference>
<keyword evidence="1 9" id="KW-0963">Cytoplasm</keyword>
<keyword evidence="4 9" id="KW-0378">Hydrolase</keyword>
<name>Q2IHN6_ANADE</name>
<keyword evidence="6 9" id="KW-0067">ATP-binding</keyword>
<dbReference type="GO" id="GO:0005524">
    <property type="term" value="F:ATP binding"/>
    <property type="evidence" value="ECO:0007669"/>
    <property type="project" value="UniProtKB-UniRule"/>
</dbReference>
<evidence type="ECO:0000256" key="8">
    <source>
        <dbReference type="ARBA" id="ARBA00023204"/>
    </source>
</evidence>
<dbReference type="EC" id="3.6.4.-" evidence="9"/>
<dbReference type="Gene3D" id="3.40.50.11180">
    <property type="match status" value="1"/>
</dbReference>
<dbReference type="SMART" id="SM01058">
    <property type="entry name" value="CarD_TRCF"/>
    <property type="match status" value="1"/>
</dbReference>
<comment type="similarity">
    <text evidence="9">In the C-terminal section; belongs to the helicase family. RecG subfamily.</text>
</comment>
<gene>
    <name evidence="9" type="primary">mfd</name>
    <name evidence="13" type="ordered locus">Adeh_4332</name>
</gene>
<dbReference type="Gene3D" id="3.90.1150.50">
    <property type="entry name" value="Transcription-repair-coupling factor, D7 domain"/>
    <property type="match status" value="1"/>
</dbReference>
<dbReference type="Pfam" id="PF00270">
    <property type="entry name" value="DEAD"/>
    <property type="match status" value="1"/>
</dbReference>
<comment type="function">
    <text evidence="9">Couples transcription and DNA repair by recognizing RNA polymerase (RNAP) stalled at DNA lesions. Mediates ATP-dependent release of RNAP and its truncated transcript from the DNA, and recruitment of nucleotide excision repair machinery to the damaged site.</text>
</comment>